<name>T0I7K6_9SPHN</name>
<protein>
    <submittedName>
        <fullName evidence="1">Uncharacterized protein</fullName>
    </submittedName>
</protein>
<dbReference type="PATRIC" id="fig|1096930.3.peg.4473"/>
<evidence type="ECO:0000313" key="2">
    <source>
        <dbReference type="Proteomes" id="UP000015527"/>
    </source>
</evidence>
<dbReference type="RefSeq" id="WP_021236206.1">
    <property type="nucleotide sequence ID" value="NZ_ATHL01000153.1"/>
</dbReference>
<dbReference type="EMBL" id="ATHL01000153">
    <property type="protein sequence ID" value="EQB07675.1"/>
    <property type="molecule type" value="Genomic_DNA"/>
</dbReference>
<sequence>MIAVLKGAFAERDVDVTEAILAAALREKILAHDIPVLAGPSPSACLAGLLTRSSCLR</sequence>
<comment type="caution">
    <text evidence="1">The sequence shown here is derived from an EMBL/GenBank/DDBJ whole genome shotgun (WGS) entry which is preliminary data.</text>
</comment>
<reference evidence="1 2" key="1">
    <citation type="journal article" date="2013" name="Genome Announc.">
        <title>Genome Sequence of Novosphingobium lindaniclasticum LE124T, Isolated from a Hexachlorocyclohexane Dumpsite.</title>
        <authorList>
            <person name="Saxena A."/>
            <person name="Nayyar N."/>
            <person name="Sangwan N."/>
            <person name="Kumari R."/>
            <person name="Khurana J.P."/>
            <person name="Lal R."/>
        </authorList>
    </citation>
    <scope>NUCLEOTIDE SEQUENCE [LARGE SCALE GENOMIC DNA]</scope>
    <source>
        <strain evidence="1 2">LE124</strain>
    </source>
</reference>
<dbReference type="OrthoDB" id="8853249at2"/>
<dbReference type="AlphaFoldDB" id="T0I7K6"/>
<evidence type="ECO:0000313" key="1">
    <source>
        <dbReference type="EMBL" id="EQB07675.1"/>
    </source>
</evidence>
<dbReference type="Proteomes" id="UP000015527">
    <property type="component" value="Unassembled WGS sequence"/>
</dbReference>
<proteinExistence type="predicted"/>
<keyword evidence="2" id="KW-1185">Reference proteome</keyword>
<organism evidence="1 2">
    <name type="scientific">Novosphingobium lindaniclasticum LE124</name>
    <dbReference type="NCBI Taxonomy" id="1096930"/>
    <lineage>
        <taxon>Bacteria</taxon>
        <taxon>Pseudomonadati</taxon>
        <taxon>Pseudomonadota</taxon>
        <taxon>Alphaproteobacteria</taxon>
        <taxon>Sphingomonadales</taxon>
        <taxon>Sphingomonadaceae</taxon>
        <taxon>Novosphingobium</taxon>
    </lineage>
</organism>
<accession>T0I7K6</accession>
<gene>
    <name evidence="1" type="ORF">L284_22715</name>
</gene>